<feature type="non-terminal residue" evidence="2">
    <location>
        <position position="71"/>
    </location>
</feature>
<protein>
    <submittedName>
        <fullName evidence="2">Uncharacterized protein</fullName>
    </submittedName>
</protein>
<proteinExistence type="predicted"/>
<feature type="non-terminal residue" evidence="2">
    <location>
        <position position="1"/>
    </location>
</feature>
<keyword evidence="3" id="KW-1185">Reference proteome</keyword>
<sequence>SSNMDEDSSEESEAGSEDLPARPRHPPGYLRDYVTGIRNIDGQDDIENQVDLQNLAMAMFSPSEDPNTYEE</sequence>
<dbReference type="AlphaFoldDB" id="A0A392VJB5"/>
<organism evidence="2 3">
    <name type="scientific">Trifolium medium</name>
    <dbReference type="NCBI Taxonomy" id="97028"/>
    <lineage>
        <taxon>Eukaryota</taxon>
        <taxon>Viridiplantae</taxon>
        <taxon>Streptophyta</taxon>
        <taxon>Embryophyta</taxon>
        <taxon>Tracheophyta</taxon>
        <taxon>Spermatophyta</taxon>
        <taxon>Magnoliopsida</taxon>
        <taxon>eudicotyledons</taxon>
        <taxon>Gunneridae</taxon>
        <taxon>Pentapetalae</taxon>
        <taxon>rosids</taxon>
        <taxon>fabids</taxon>
        <taxon>Fabales</taxon>
        <taxon>Fabaceae</taxon>
        <taxon>Papilionoideae</taxon>
        <taxon>50 kb inversion clade</taxon>
        <taxon>NPAAA clade</taxon>
        <taxon>Hologalegina</taxon>
        <taxon>IRL clade</taxon>
        <taxon>Trifolieae</taxon>
        <taxon>Trifolium</taxon>
    </lineage>
</organism>
<name>A0A392VJB5_9FABA</name>
<evidence type="ECO:0000313" key="3">
    <source>
        <dbReference type="Proteomes" id="UP000265520"/>
    </source>
</evidence>
<feature type="region of interest" description="Disordered" evidence="1">
    <location>
        <begin position="1"/>
        <end position="30"/>
    </location>
</feature>
<comment type="caution">
    <text evidence="2">The sequence shown here is derived from an EMBL/GenBank/DDBJ whole genome shotgun (WGS) entry which is preliminary data.</text>
</comment>
<accession>A0A392VJB5</accession>
<reference evidence="2 3" key="1">
    <citation type="journal article" date="2018" name="Front. Plant Sci.">
        <title>Red Clover (Trifolium pratense) and Zigzag Clover (T. medium) - A Picture of Genomic Similarities and Differences.</title>
        <authorList>
            <person name="Dluhosova J."/>
            <person name="Istvanek J."/>
            <person name="Nedelnik J."/>
            <person name="Repkova J."/>
        </authorList>
    </citation>
    <scope>NUCLEOTIDE SEQUENCE [LARGE SCALE GENOMIC DNA]</scope>
    <source>
        <strain evidence="3">cv. 10/8</strain>
        <tissue evidence="2">Leaf</tissue>
    </source>
</reference>
<dbReference type="EMBL" id="LXQA011152595">
    <property type="protein sequence ID" value="MCI86895.1"/>
    <property type="molecule type" value="Genomic_DNA"/>
</dbReference>
<evidence type="ECO:0000256" key="1">
    <source>
        <dbReference type="SAM" id="MobiDB-lite"/>
    </source>
</evidence>
<dbReference type="Proteomes" id="UP000265520">
    <property type="component" value="Unassembled WGS sequence"/>
</dbReference>
<evidence type="ECO:0000313" key="2">
    <source>
        <dbReference type="EMBL" id="MCI86895.1"/>
    </source>
</evidence>
<feature type="compositionally biased region" description="Acidic residues" evidence="1">
    <location>
        <begin position="1"/>
        <end position="16"/>
    </location>
</feature>